<evidence type="ECO:0000313" key="6">
    <source>
        <dbReference type="Proteomes" id="UP000182894"/>
    </source>
</evidence>
<dbReference type="STRING" id="89065.SAMN05216605_115140"/>
<dbReference type="AlphaFoldDB" id="A0A1G8MBB6"/>
<evidence type="ECO:0000313" key="5">
    <source>
        <dbReference type="EMBL" id="SDI65239.1"/>
    </source>
</evidence>
<keyword evidence="6" id="KW-1185">Reference proteome</keyword>
<dbReference type="InterPro" id="IPR023214">
    <property type="entry name" value="HAD_sf"/>
</dbReference>
<dbReference type="InterPro" id="IPR006439">
    <property type="entry name" value="HAD-SF_hydro_IA"/>
</dbReference>
<dbReference type="SFLD" id="SFLDS00003">
    <property type="entry name" value="Haloacid_Dehalogenase"/>
    <property type="match status" value="1"/>
</dbReference>
<evidence type="ECO:0000256" key="3">
    <source>
        <dbReference type="ARBA" id="ARBA00022723"/>
    </source>
</evidence>
<dbReference type="Gene3D" id="1.10.150.240">
    <property type="entry name" value="Putative phosphatase, domain 2"/>
    <property type="match status" value="1"/>
</dbReference>
<dbReference type="InterPro" id="IPR051600">
    <property type="entry name" value="Beta-PGM-like"/>
</dbReference>
<dbReference type="PANTHER" id="PTHR46193:SF10">
    <property type="entry name" value="6-PHOSPHOGLUCONATE PHOSPHATASE"/>
    <property type="match status" value="1"/>
</dbReference>
<dbReference type="GO" id="GO:0003824">
    <property type="term" value="F:catalytic activity"/>
    <property type="evidence" value="ECO:0007669"/>
    <property type="project" value="UniProtKB-ARBA"/>
</dbReference>
<dbReference type="RefSeq" id="WP_074756785.1">
    <property type="nucleotide sequence ID" value="NZ_FNCO01000015.1"/>
</dbReference>
<dbReference type="Proteomes" id="UP000182894">
    <property type="component" value="Unassembled WGS sequence"/>
</dbReference>
<accession>A0A1G8MBB6</accession>
<proteinExistence type="inferred from homology"/>
<dbReference type="Gene3D" id="3.40.50.1000">
    <property type="entry name" value="HAD superfamily/HAD-like"/>
    <property type="match status" value="1"/>
</dbReference>
<reference evidence="6" key="1">
    <citation type="submission" date="2016-10" db="EMBL/GenBank/DDBJ databases">
        <authorList>
            <person name="Varghese N."/>
            <person name="Submissions S."/>
        </authorList>
    </citation>
    <scope>NUCLEOTIDE SEQUENCE [LARGE SCALE GENOMIC DNA]</scope>
    <source>
        <strain evidence="6">ATCC 700689</strain>
    </source>
</reference>
<dbReference type="Pfam" id="PF00702">
    <property type="entry name" value="Hydrolase"/>
    <property type="match status" value="1"/>
</dbReference>
<name>A0A1G8MBB6_9PSED</name>
<dbReference type="OrthoDB" id="9800058at2"/>
<keyword evidence="3" id="KW-0479">Metal-binding</keyword>
<organism evidence="5 6">
    <name type="scientific">Pseudomonas abietaniphila</name>
    <dbReference type="NCBI Taxonomy" id="89065"/>
    <lineage>
        <taxon>Bacteria</taxon>
        <taxon>Pseudomonadati</taxon>
        <taxon>Pseudomonadota</taxon>
        <taxon>Gammaproteobacteria</taxon>
        <taxon>Pseudomonadales</taxon>
        <taxon>Pseudomonadaceae</taxon>
        <taxon>Pseudomonas</taxon>
    </lineage>
</organism>
<evidence type="ECO:0000256" key="1">
    <source>
        <dbReference type="ARBA" id="ARBA00001946"/>
    </source>
</evidence>
<keyword evidence="4" id="KW-0460">Magnesium</keyword>
<dbReference type="SFLD" id="SFLDG01129">
    <property type="entry name" value="C1.5:_HAD__Beta-PGM__Phosphata"/>
    <property type="match status" value="1"/>
</dbReference>
<evidence type="ECO:0000256" key="2">
    <source>
        <dbReference type="ARBA" id="ARBA00006171"/>
    </source>
</evidence>
<comment type="similarity">
    <text evidence="2">Belongs to the HAD-like hydrolase superfamily. CbbY/CbbZ/Gph/YieH family.</text>
</comment>
<sequence length="215" mass="23629">MNIAGVIFDCDGTLVDSERLAAGLLRDILEEHRVSLSLEQVLERFRGVQFALCMEGLCREYPWLPNSEIVNTFRARTLPLLQERLEEMPGAVEFVRGLSLPKCVASNGPRSKIETCLSTVGLLDVFHGLIVSAYEVDAWKPSPILIEHAADLLGLKPEECLLVEDSVPGVQAGLGAGAQVAGYGHDTDFSAFLDHANFHRVKNFGELKDLVQRIS</sequence>
<dbReference type="PANTHER" id="PTHR46193">
    <property type="entry name" value="6-PHOSPHOGLUCONATE PHOSPHATASE"/>
    <property type="match status" value="1"/>
</dbReference>
<comment type="cofactor">
    <cofactor evidence="1">
        <name>Mg(2+)</name>
        <dbReference type="ChEBI" id="CHEBI:18420"/>
    </cofactor>
</comment>
<dbReference type="NCBIfam" id="TIGR01509">
    <property type="entry name" value="HAD-SF-IA-v3"/>
    <property type="match status" value="1"/>
</dbReference>
<gene>
    <name evidence="5" type="ORF">SAMN05216605_115140</name>
</gene>
<dbReference type="EMBL" id="FNCO01000015">
    <property type="protein sequence ID" value="SDI65239.1"/>
    <property type="molecule type" value="Genomic_DNA"/>
</dbReference>
<dbReference type="SUPFAM" id="SSF56784">
    <property type="entry name" value="HAD-like"/>
    <property type="match status" value="1"/>
</dbReference>
<protein>
    <submittedName>
        <fullName evidence="5">Haloacid dehalogenase superfamily, subfamily IA, variant 3 with third motif having DD or ED</fullName>
    </submittedName>
</protein>
<dbReference type="PRINTS" id="PR00413">
    <property type="entry name" value="HADHALOGNASE"/>
</dbReference>
<dbReference type="InterPro" id="IPR036412">
    <property type="entry name" value="HAD-like_sf"/>
</dbReference>
<evidence type="ECO:0000256" key="4">
    <source>
        <dbReference type="ARBA" id="ARBA00022842"/>
    </source>
</evidence>
<dbReference type="InterPro" id="IPR023198">
    <property type="entry name" value="PGP-like_dom2"/>
</dbReference>
<dbReference type="GO" id="GO:0046872">
    <property type="term" value="F:metal ion binding"/>
    <property type="evidence" value="ECO:0007669"/>
    <property type="project" value="UniProtKB-KW"/>
</dbReference>